<dbReference type="PANTHER" id="PTHR47510:SF3">
    <property type="entry name" value="ENDO_EXONUCLEASE_PHOSPHATASE DOMAIN-CONTAINING PROTEIN"/>
    <property type="match status" value="1"/>
</dbReference>
<protein>
    <recommendedName>
        <fullName evidence="1">Alkylated DNA repair protein AlkB homologue 8 N-terminal domain-containing protein</fullName>
    </recommendedName>
</protein>
<dbReference type="Proteomes" id="UP001174136">
    <property type="component" value="Unassembled WGS sequence"/>
</dbReference>
<accession>A0AA47MUZ2</accession>
<evidence type="ECO:0000313" key="2">
    <source>
        <dbReference type="EMBL" id="KAK0146537.1"/>
    </source>
</evidence>
<gene>
    <name evidence="2" type="ORF">N1851_014143</name>
</gene>
<dbReference type="InterPro" id="IPR036691">
    <property type="entry name" value="Endo/exonu/phosph_ase_sf"/>
</dbReference>
<dbReference type="GO" id="GO:0016706">
    <property type="term" value="F:2-oxoglutarate-dependent dioxygenase activity"/>
    <property type="evidence" value="ECO:0007669"/>
    <property type="project" value="InterPro"/>
</dbReference>
<dbReference type="InterPro" id="IPR015095">
    <property type="entry name" value="AlkB_hom8_N"/>
</dbReference>
<proteinExistence type="predicted"/>
<dbReference type="PANTHER" id="PTHR47510">
    <property type="entry name" value="REVERSE TRANSCRIPTASE DOMAIN-CONTAINING PROTEIN"/>
    <property type="match status" value="1"/>
</dbReference>
<feature type="domain" description="Alkylated DNA repair protein AlkB homologue 8 N-terminal" evidence="1">
    <location>
        <begin position="548"/>
        <end position="574"/>
    </location>
</feature>
<reference evidence="2" key="1">
    <citation type="journal article" date="2023" name="Front. Mar. Sci.">
        <title>A new Merluccius polli reference genome to investigate the effects of global change in West African waters.</title>
        <authorList>
            <person name="Mateo J.L."/>
            <person name="Blanco-Fernandez C."/>
            <person name="Garcia-Vazquez E."/>
            <person name="Machado-Schiaffino G."/>
        </authorList>
    </citation>
    <scope>NUCLEOTIDE SEQUENCE</scope>
    <source>
        <strain evidence="2">C29</strain>
        <tissue evidence="2">Fin</tissue>
    </source>
</reference>
<sequence length="642" mass="72329">MIGCPQVTLTNIYEKQVVRKANGILDCVNHPLHCLFEVLPSGRRFRVPGFKLNRTRSSFIPSAIRRRRQKRGCRAGALARRQPLKPPLPSLFLTNAGSLANKMDELRLQARANNVVKDSCILLITETWLHSSIPDSAIELAGYTAQRHDRTVNSGKSRGGGLCVYVNNSWCTNTVTVESHCSSDLEFVTAKMQEFTVVMITAVYIPPDANANSAIGLLHGSISSQQNKYPDAVQVITGDFNHADLKAALPKFHQHVKCATRGANTLDKVYSNIKLGYRARPLPHLGQSDHLSLLLIPAYAPLTKTAPTITKTVTTWPEGATQQLQDCFDRTNWGVFEHQVLEVFTDGVLCYIKNCIDTVTVDKRIRVYPNRKPWMNREVQQLLKERITAFKSGDKALYSTARANLKRGIRKVKADYRRRIEDHLDSNDSRQVWQGVQHFTNYRANLGAADGDIALAEELNLFFARFEVTPPGTASPHPTVHSSLNLTLLTAWCGDNNLLLNITKTKELIIDYRRKKTDIQPLIINGDCVERLADFHFLGVHIEEDLTWSVNTSELLKKAQQRLYFLRILRKNHTETAGVLLPSHHREHPYILHRCMVHQLHSGSEESAPEGHQHGPKKSLAALSTHWKNYTVPVASKKHRTS</sequence>
<comment type="caution">
    <text evidence="2">The sequence shown here is derived from an EMBL/GenBank/DDBJ whole genome shotgun (WGS) entry which is preliminary data.</text>
</comment>
<organism evidence="2 3">
    <name type="scientific">Merluccius polli</name>
    <name type="common">Benguela hake</name>
    <name type="synonym">Merluccius cadenati</name>
    <dbReference type="NCBI Taxonomy" id="89951"/>
    <lineage>
        <taxon>Eukaryota</taxon>
        <taxon>Metazoa</taxon>
        <taxon>Chordata</taxon>
        <taxon>Craniata</taxon>
        <taxon>Vertebrata</taxon>
        <taxon>Euteleostomi</taxon>
        <taxon>Actinopterygii</taxon>
        <taxon>Neopterygii</taxon>
        <taxon>Teleostei</taxon>
        <taxon>Neoteleostei</taxon>
        <taxon>Acanthomorphata</taxon>
        <taxon>Zeiogadaria</taxon>
        <taxon>Gadariae</taxon>
        <taxon>Gadiformes</taxon>
        <taxon>Gadoidei</taxon>
        <taxon>Merlucciidae</taxon>
        <taxon>Merluccius</taxon>
    </lineage>
</organism>
<evidence type="ECO:0000259" key="1">
    <source>
        <dbReference type="Pfam" id="PF09004"/>
    </source>
</evidence>
<name>A0AA47MUZ2_MERPO</name>
<dbReference type="Gene3D" id="3.60.10.10">
    <property type="entry name" value="Endonuclease/exonuclease/phosphatase"/>
    <property type="match status" value="1"/>
</dbReference>
<dbReference type="SUPFAM" id="SSF56219">
    <property type="entry name" value="DNase I-like"/>
    <property type="match status" value="1"/>
</dbReference>
<dbReference type="AlphaFoldDB" id="A0AA47MUZ2"/>
<dbReference type="GO" id="GO:0008168">
    <property type="term" value="F:methyltransferase activity"/>
    <property type="evidence" value="ECO:0007669"/>
    <property type="project" value="InterPro"/>
</dbReference>
<evidence type="ECO:0000313" key="3">
    <source>
        <dbReference type="Proteomes" id="UP001174136"/>
    </source>
</evidence>
<keyword evidence="3" id="KW-1185">Reference proteome</keyword>
<dbReference type="EMBL" id="JAOPHQ010002568">
    <property type="protein sequence ID" value="KAK0146537.1"/>
    <property type="molecule type" value="Genomic_DNA"/>
</dbReference>
<dbReference type="Pfam" id="PF09004">
    <property type="entry name" value="ALKBH8_N"/>
    <property type="match status" value="1"/>
</dbReference>